<dbReference type="SUPFAM" id="SSF64518">
    <property type="entry name" value="Phase 1 flagellin"/>
    <property type="match status" value="1"/>
</dbReference>
<proteinExistence type="inferred from homology"/>
<keyword evidence="2 3" id="KW-0975">Bacterial flagellum</keyword>
<dbReference type="InterPro" id="IPR001029">
    <property type="entry name" value="Flagellin_N"/>
</dbReference>
<dbReference type="Gene3D" id="1.20.1330.10">
    <property type="entry name" value="f41 fragment of flagellin, N-terminal domain"/>
    <property type="match status" value="2"/>
</dbReference>
<accession>A0A8G2FAL2</accession>
<dbReference type="GO" id="GO:0005576">
    <property type="term" value="C:extracellular region"/>
    <property type="evidence" value="ECO:0007669"/>
    <property type="project" value="UniProtKB-SubCell"/>
</dbReference>
<reference evidence="7 8" key="1">
    <citation type="submission" date="2016-11" db="EMBL/GenBank/DDBJ databases">
        <authorList>
            <person name="Varghese N."/>
            <person name="Submissions S."/>
        </authorList>
    </citation>
    <scope>NUCLEOTIDE SEQUENCE [LARGE SCALE GENOMIC DNA]</scope>
    <source>
        <strain evidence="7 8">DSM 17919</strain>
    </source>
</reference>
<keyword evidence="7" id="KW-0282">Flagellum</keyword>
<dbReference type="AlphaFoldDB" id="A0A8G2FAL2"/>
<evidence type="ECO:0000256" key="4">
    <source>
        <dbReference type="SAM" id="Coils"/>
    </source>
</evidence>
<dbReference type="EMBL" id="FQZR01000002">
    <property type="protein sequence ID" value="SHI79685.1"/>
    <property type="molecule type" value="Genomic_DNA"/>
</dbReference>
<keyword evidence="7" id="KW-0969">Cilium</keyword>
<comment type="similarity">
    <text evidence="1 3">Belongs to the bacterial flagellin family.</text>
</comment>
<dbReference type="InterPro" id="IPR046358">
    <property type="entry name" value="Flagellin_C"/>
</dbReference>
<gene>
    <name evidence="7" type="ORF">SAMN05660830_01025</name>
</gene>
<evidence type="ECO:0000256" key="1">
    <source>
        <dbReference type="ARBA" id="ARBA00005709"/>
    </source>
</evidence>
<evidence type="ECO:0000259" key="5">
    <source>
        <dbReference type="Pfam" id="PF00669"/>
    </source>
</evidence>
<keyword evidence="3" id="KW-0964">Secreted</keyword>
<feature type="domain" description="Flagellin C-terminal" evidence="6">
    <location>
        <begin position="586"/>
        <end position="666"/>
    </location>
</feature>
<dbReference type="Gene3D" id="6.10.10.10">
    <property type="entry name" value="Flagellar export chaperone, C-terminal domain"/>
    <property type="match status" value="1"/>
</dbReference>
<keyword evidence="7" id="KW-0966">Cell projection</keyword>
<feature type="domain" description="Flagellin N-terminal" evidence="5">
    <location>
        <begin position="5"/>
        <end position="141"/>
    </location>
</feature>
<protein>
    <recommendedName>
        <fullName evidence="3">Flagellin</fullName>
    </recommendedName>
</protein>
<comment type="subcellular location">
    <subcellularLocation>
        <location evidence="3">Secreted</location>
    </subcellularLocation>
    <subcellularLocation>
        <location evidence="3">Bacterial flagellum</location>
    </subcellularLocation>
</comment>
<evidence type="ECO:0000259" key="6">
    <source>
        <dbReference type="Pfam" id="PF00700"/>
    </source>
</evidence>
<dbReference type="PANTHER" id="PTHR42792">
    <property type="entry name" value="FLAGELLIN"/>
    <property type="match status" value="1"/>
</dbReference>
<dbReference type="PRINTS" id="PR00207">
    <property type="entry name" value="FLAGELLIN"/>
</dbReference>
<evidence type="ECO:0000313" key="8">
    <source>
        <dbReference type="Proteomes" id="UP000184001"/>
    </source>
</evidence>
<comment type="function">
    <text evidence="3">Flagellin is the subunit protein which polymerizes to form the filaments of bacterial flagella.</text>
</comment>
<dbReference type="InterPro" id="IPR042187">
    <property type="entry name" value="Flagellin_C_sub2"/>
</dbReference>
<evidence type="ECO:0000313" key="7">
    <source>
        <dbReference type="EMBL" id="SHI79685.1"/>
    </source>
</evidence>
<organism evidence="7 8">
    <name type="scientific">Halodesulfovibrio aestuarii</name>
    <dbReference type="NCBI Taxonomy" id="126333"/>
    <lineage>
        <taxon>Bacteria</taxon>
        <taxon>Pseudomonadati</taxon>
        <taxon>Thermodesulfobacteriota</taxon>
        <taxon>Desulfovibrionia</taxon>
        <taxon>Desulfovibrionales</taxon>
        <taxon>Desulfovibrionaceae</taxon>
        <taxon>Halodesulfovibrio</taxon>
    </lineage>
</organism>
<sequence>MSLVINHNMMAMNATRNLNESYGKLATSTRRLSSGLRVGTAADDAAGLAMRELMRADIKTLGQGLRNANDGISMIQTADGALGVIDAKLIRMKELAEQASTDTYTDVQRKMIDQEYQLMAKEITRIAEDTDFNSRKLLAGTGLPIYNQESQAVDTAPSIINRGDVEGNVETWEASNNGITTNSVVSTAATGTTYSVSGDIESYGNAAGSAGAVTFTQTNRSGLAIANAVTLATDPTADTNAITHNTVTGAIATTAGAATIASSIPAFTYGSATNQITSYTVESLTPPATTWTDITPAPAGNVSTAAGDSLRITATLADGSTVRDTITNVTGGVLRATDNNNGTVTLDSTTGSSTQFSVQSEIIGTKTFNFTTKTGTQVSNTVTTGYDDPTTPANENITSSTFTHNTKSGEIELEKEATIESTASATFGDVNNIPESIKVEVFDEATKSWVEQPLVQGANYKSLDIDPSVKSFRVTTDYGDGKKTRDTISNNTNGTFTIKEQTDPATNLANGVGFELVQTTGGEASSTQLDVKSDDLVVVNIHFGSGNTDADSYDTAINQVTAKALGVGNDAGDSVATRDEAKQALENLTEAIRRKDEVRAEIGSTQNRLSATIENVSIQQENLQASESRISDVDVATEMTEFNKTQIMTNAAVSMLAQANSLPQMAQKLIDGR</sequence>
<feature type="coiled-coil region" evidence="4">
    <location>
        <begin position="578"/>
        <end position="608"/>
    </location>
</feature>
<dbReference type="Pfam" id="PF00700">
    <property type="entry name" value="Flagellin_C"/>
    <property type="match status" value="1"/>
</dbReference>
<dbReference type="Pfam" id="PF00669">
    <property type="entry name" value="Flagellin_N"/>
    <property type="match status" value="1"/>
</dbReference>
<evidence type="ECO:0000256" key="3">
    <source>
        <dbReference type="RuleBase" id="RU362073"/>
    </source>
</evidence>
<name>A0A8G2FAL2_9BACT</name>
<keyword evidence="4" id="KW-0175">Coiled coil</keyword>
<dbReference type="Proteomes" id="UP000184001">
    <property type="component" value="Unassembled WGS sequence"/>
</dbReference>
<dbReference type="Gene3D" id="3.30.70.2120">
    <property type="match status" value="1"/>
</dbReference>
<dbReference type="GO" id="GO:0005198">
    <property type="term" value="F:structural molecule activity"/>
    <property type="evidence" value="ECO:0007669"/>
    <property type="project" value="UniProtKB-UniRule"/>
</dbReference>
<comment type="caution">
    <text evidence="7">The sequence shown here is derived from an EMBL/GenBank/DDBJ whole genome shotgun (WGS) entry which is preliminary data.</text>
</comment>
<dbReference type="PANTHER" id="PTHR42792:SF2">
    <property type="entry name" value="FLAGELLIN"/>
    <property type="match status" value="1"/>
</dbReference>
<dbReference type="GO" id="GO:0009288">
    <property type="term" value="C:bacterial-type flagellum"/>
    <property type="evidence" value="ECO:0007669"/>
    <property type="project" value="UniProtKB-SubCell"/>
</dbReference>
<dbReference type="InterPro" id="IPR001492">
    <property type="entry name" value="Flagellin"/>
</dbReference>
<evidence type="ECO:0000256" key="2">
    <source>
        <dbReference type="ARBA" id="ARBA00023143"/>
    </source>
</evidence>